<name>A0ABV5LTX0_9ACTN</name>
<evidence type="ECO:0000256" key="11">
    <source>
        <dbReference type="SAM" id="MobiDB-lite"/>
    </source>
</evidence>
<evidence type="ECO:0000256" key="9">
    <source>
        <dbReference type="ARBA" id="ARBA00023012"/>
    </source>
</evidence>
<dbReference type="SUPFAM" id="SSF55874">
    <property type="entry name" value="ATPase domain of HSP90 chaperone/DNA topoisomerase II/histidine kinase"/>
    <property type="match status" value="1"/>
</dbReference>
<feature type="compositionally biased region" description="Low complexity" evidence="11">
    <location>
        <begin position="20"/>
        <end position="44"/>
    </location>
</feature>
<evidence type="ECO:0000256" key="5">
    <source>
        <dbReference type="ARBA" id="ARBA00022553"/>
    </source>
</evidence>
<dbReference type="EMBL" id="JBHMDM010000005">
    <property type="protein sequence ID" value="MFB9377527.1"/>
    <property type="molecule type" value="Genomic_DNA"/>
</dbReference>
<dbReference type="Gene3D" id="3.30.450.20">
    <property type="entry name" value="PAS domain"/>
    <property type="match status" value="2"/>
</dbReference>
<keyword evidence="6 12" id="KW-0812">Transmembrane</keyword>
<dbReference type="InterPro" id="IPR004358">
    <property type="entry name" value="Sig_transdc_His_kin-like_C"/>
</dbReference>
<comment type="caution">
    <text evidence="14">The sequence shown here is derived from an EMBL/GenBank/DDBJ whole genome shotgun (WGS) entry which is preliminary data.</text>
</comment>
<dbReference type="Pfam" id="PF17203">
    <property type="entry name" value="sCache_3_2"/>
    <property type="match status" value="1"/>
</dbReference>
<evidence type="ECO:0000256" key="6">
    <source>
        <dbReference type="ARBA" id="ARBA00022692"/>
    </source>
</evidence>
<sequence length="606" mass="63122">MGASAPFVHDGDPDGRNSSTPGGPVVTPGTAGDGLGLADLPGRPSGRGRAGRWVRRWGGRRHLTLAGRVFVLQVAVVGLVTLGSAVTLVWFVRTDTHEDAVAVVTDVAESMAFSPDVRDGLADAAATTDPARAGERAQVQEHAEAVRTRTGVTFITVMDRDRIRWTHPDPSRIGQTFVGTAAPALAGRTVVETYTGTLGPSVRAVVPVRAPGSDQVVGAVAVGVSTRSVAADLQAQLPLLIGSIAAALAASVLGALALSRWVRARTHGLEPADLTRLWEINDAVLHSLREGLLVFDPAGRLRAANDEARRLLAATPEGDVVVPEPVRALVARSEDVVDDLQVTDDRVLVVSRLTARWETRVVGTVVTLRDHTELQALTRDLDAVRGLAEVLRSQAHEAANRLQVVVTLVEAGRGEEAVGFATAELEQAQQLTDLVVAGVADPAIAALLIGKAAQGAERGVELEVEPGTELGEDVLPPRDLVTVVGNLVDNAVEAALAAEPPRWVRVGLGGGPGAVEIRVTDSGPGLREADLARAMRRGWSRKQQRLADPAGDAAHGHGLGLALVGQVVRRHGGTVGVEAPVTVDDGGGTIVVRLPLRVRAASGVGG</sequence>
<dbReference type="GO" id="GO:0005524">
    <property type="term" value="F:ATP binding"/>
    <property type="evidence" value="ECO:0007669"/>
    <property type="project" value="UniProtKB-KW"/>
</dbReference>
<keyword evidence="7" id="KW-0418">Kinase</keyword>
<comment type="catalytic activity">
    <reaction evidence="1">
        <text>ATP + protein L-histidine = ADP + protein N-phospho-L-histidine.</text>
        <dbReference type="EC" id="2.7.13.3"/>
    </reaction>
</comment>
<evidence type="ECO:0000256" key="10">
    <source>
        <dbReference type="ARBA" id="ARBA00023136"/>
    </source>
</evidence>
<evidence type="ECO:0000256" key="4">
    <source>
        <dbReference type="ARBA" id="ARBA00022475"/>
    </source>
</evidence>
<feature type="domain" description="Histidine kinase" evidence="13">
    <location>
        <begin position="372"/>
        <end position="598"/>
    </location>
</feature>
<dbReference type="SMART" id="SM00387">
    <property type="entry name" value="HATPase_c"/>
    <property type="match status" value="1"/>
</dbReference>
<feature type="region of interest" description="Disordered" evidence="11">
    <location>
        <begin position="1"/>
        <end position="51"/>
    </location>
</feature>
<dbReference type="RefSeq" id="WP_380138968.1">
    <property type="nucleotide sequence ID" value="NZ_JBHLUI010000010.1"/>
</dbReference>
<reference evidence="14 15" key="1">
    <citation type="submission" date="2024-09" db="EMBL/GenBank/DDBJ databases">
        <authorList>
            <person name="Sun Q."/>
            <person name="Mori K."/>
        </authorList>
    </citation>
    <scope>NUCLEOTIDE SEQUENCE [LARGE SCALE GENOMIC DNA]</scope>
    <source>
        <strain evidence="14 15">TISTR 1856</strain>
    </source>
</reference>
<dbReference type="EC" id="2.7.13.3" evidence="3"/>
<dbReference type="PRINTS" id="PR00344">
    <property type="entry name" value="BCTRLSENSOR"/>
</dbReference>
<keyword evidence="8 12" id="KW-1133">Transmembrane helix</keyword>
<dbReference type="Proteomes" id="UP001589748">
    <property type="component" value="Unassembled WGS sequence"/>
</dbReference>
<protein>
    <recommendedName>
        <fullName evidence="3">histidine kinase</fullName>
        <ecNumber evidence="3">2.7.13.3</ecNumber>
    </recommendedName>
</protein>
<dbReference type="Gene3D" id="3.30.565.10">
    <property type="entry name" value="Histidine kinase-like ATPase, C-terminal domain"/>
    <property type="match status" value="1"/>
</dbReference>
<dbReference type="InterPro" id="IPR003594">
    <property type="entry name" value="HATPase_dom"/>
</dbReference>
<keyword evidence="14" id="KW-0067">ATP-binding</keyword>
<evidence type="ECO:0000313" key="15">
    <source>
        <dbReference type="Proteomes" id="UP001589748"/>
    </source>
</evidence>
<organism evidence="14 15">
    <name type="scientific">Kineococcus gynurae</name>
    <dbReference type="NCBI Taxonomy" id="452979"/>
    <lineage>
        <taxon>Bacteria</taxon>
        <taxon>Bacillati</taxon>
        <taxon>Actinomycetota</taxon>
        <taxon>Actinomycetes</taxon>
        <taxon>Kineosporiales</taxon>
        <taxon>Kineosporiaceae</taxon>
        <taxon>Kineococcus</taxon>
    </lineage>
</organism>
<accession>A0ABV5LTX0</accession>
<evidence type="ECO:0000256" key="3">
    <source>
        <dbReference type="ARBA" id="ARBA00012438"/>
    </source>
</evidence>
<keyword evidence="14" id="KW-0547">Nucleotide-binding</keyword>
<evidence type="ECO:0000256" key="7">
    <source>
        <dbReference type="ARBA" id="ARBA00022777"/>
    </source>
</evidence>
<dbReference type="Pfam" id="PF02518">
    <property type="entry name" value="HATPase_c"/>
    <property type="match status" value="1"/>
</dbReference>
<keyword evidence="4" id="KW-1003">Cell membrane</keyword>
<gene>
    <name evidence="14" type="ORF">ACFFVI_11140</name>
</gene>
<evidence type="ECO:0000256" key="8">
    <source>
        <dbReference type="ARBA" id="ARBA00022989"/>
    </source>
</evidence>
<comment type="subcellular location">
    <subcellularLocation>
        <location evidence="2">Cell membrane</location>
        <topology evidence="2">Multi-pass membrane protein</topology>
    </subcellularLocation>
</comment>
<dbReference type="PANTHER" id="PTHR43547">
    <property type="entry name" value="TWO-COMPONENT HISTIDINE KINASE"/>
    <property type="match status" value="1"/>
</dbReference>
<dbReference type="InterPro" id="IPR036890">
    <property type="entry name" value="HATPase_C_sf"/>
</dbReference>
<dbReference type="InterPro" id="IPR033463">
    <property type="entry name" value="sCache_3"/>
</dbReference>
<dbReference type="InterPro" id="IPR005467">
    <property type="entry name" value="His_kinase_dom"/>
</dbReference>
<evidence type="ECO:0000259" key="13">
    <source>
        <dbReference type="PROSITE" id="PS50109"/>
    </source>
</evidence>
<keyword evidence="10 12" id="KW-0472">Membrane</keyword>
<evidence type="ECO:0000313" key="14">
    <source>
        <dbReference type="EMBL" id="MFB9377527.1"/>
    </source>
</evidence>
<evidence type="ECO:0000256" key="2">
    <source>
        <dbReference type="ARBA" id="ARBA00004651"/>
    </source>
</evidence>
<dbReference type="PANTHER" id="PTHR43547:SF10">
    <property type="entry name" value="SENSOR HISTIDINE KINASE DCUS"/>
    <property type="match status" value="1"/>
</dbReference>
<feature type="transmembrane region" description="Helical" evidence="12">
    <location>
        <begin position="65"/>
        <end position="92"/>
    </location>
</feature>
<keyword evidence="7" id="KW-0808">Transferase</keyword>
<dbReference type="InterPro" id="IPR029151">
    <property type="entry name" value="Sensor-like_sf"/>
</dbReference>
<evidence type="ECO:0000256" key="12">
    <source>
        <dbReference type="SAM" id="Phobius"/>
    </source>
</evidence>
<keyword evidence="9" id="KW-0902">Two-component regulatory system</keyword>
<feature type="transmembrane region" description="Helical" evidence="12">
    <location>
        <begin position="237"/>
        <end position="258"/>
    </location>
</feature>
<dbReference type="PROSITE" id="PS50109">
    <property type="entry name" value="HIS_KIN"/>
    <property type="match status" value="1"/>
</dbReference>
<evidence type="ECO:0000256" key="1">
    <source>
        <dbReference type="ARBA" id="ARBA00000085"/>
    </source>
</evidence>
<keyword evidence="5" id="KW-0597">Phosphoprotein</keyword>
<proteinExistence type="predicted"/>
<dbReference type="SUPFAM" id="SSF103190">
    <property type="entry name" value="Sensory domain-like"/>
    <property type="match status" value="1"/>
</dbReference>
<keyword evidence="15" id="KW-1185">Reference proteome</keyword>